<name>A0AAV9XUF1_9CRYT</name>
<evidence type="ECO:0000256" key="1">
    <source>
        <dbReference type="SAM" id="Phobius"/>
    </source>
</evidence>
<proteinExistence type="predicted"/>
<feature type="transmembrane region" description="Helical" evidence="1">
    <location>
        <begin position="12"/>
        <end position="32"/>
    </location>
</feature>
<sequence length="274" mass="30935">MKKLKIGTVYNIKLFILLLNIIGVFNVVSQSLGRDLGVESGDTLIDRLYYNRYHSNNTKYLVWLLVLIPVFICIPCLIWVWCSDHCFQMLKYRSNMKAIKEKKLLNEIIMSSLNDNIMNKEFSSSIGSVPSTVSTNVESRVPSLSHIPPIHAQTHPPQHSSPHYQHVPYQQPSPGIHKTMEMSFTPPNTTVASHPTYIQSSPSYIPGYHPHHLAQPVTSIIDDNYVNKRPFNCGASASPLFEDDIGTTHCECNNHNSNVIYNEGCSCNRVDIPL</sequence>
<gene>
    <name evidence="2" type="ORF">RS030_81444</name>
</gene>
<organism evidence="2 3">
    <name type="scientific">Cryptosporidium xiaoi</name>
    <dbReference type="NCBI Taxonomy" id="659607"/>
    <lineage>
        <taxon>Eukaryota</taxon>
        <taxon>Sar</taxon>
        <taxon>Alveolata</taxon>
        <taxon>Apicomplexa</taxon>
        <taxon>Conoidasida</taxon>
        <taxon>Coccidia</taxon>
        <taxon>Eucoccidiorida</taxon>
        <taxon>Eimeriorina</taxon>
        <taxon>Cryptosporidiidae</taxon>
        <taxon>Cryptosporidium</taxon>
    </lineage>
</organism>
<accession>A0AAV9XUF1</accession>
<keyword evidence="1 2" id="KW-0812">Transmembrane</keyword>
<dbReference type="EMBL" id="JAWDEY010000036">
    <property type="protein sequence ID" value="KAK6587830.1"/>
    <property type="molecule type" value="Genomic_DNA"/>
</dbReference>
<evidence type="ECO:0000313" key="2">
    <source>
        <dbReference type="EMBL" id="KAK6587830.1"/>
    </source>
</evidence>
<keyword evidence="1" id="KW-0472">Membrane</keyword>
<dbReference type="AlphaFoldDB" id="A0AAV9XUF1"/>
<reference evidence="2 3" key="1">
    <citation type="submission" date="2023-10" db="EMBL/GenBank/DDBJ databases">
        <title>Comparative genomics analysis reveals potential genetic determinants of host preference in Cryptosporidium xiaoi.</title>
        <authorList>
            <person name="Xiao L."/>
            <person name="Li J."/>
        </authorList>
    </citation>
    <scope>NUCLEOTIDE SEQUENCE [LARGE SCALE GENOMIC DNA]</scope>
    <source>
        <strain evidence="2 3">52996</strain>
    </source>
</reference>
<keyword evidence="1" id="KW-1133">Transmembrane helix</keyword>
<protein>
    <submittedName>
        <fullName evidence="2">Signal peptide transmembrane domain near N-terminus</fullName>
    </submittedName>
</protein>
<evidence type="ECO:0000313" key="3">
    <source>
        <dbReference type="Proteomes" id="UP001311799"/>
    </source>
</evidence>
<dbReference type="Proteomes" id="UP001311799">
    <property type="component" value="Unassembled WGS sequence"/>
</dbReference>
<feature type="transmembrane region" description="Helical" evidence="1">
    <location>
        <begin position="60"/>
        <end position="82"/>
    </location>
</feature>
<comment type="caution">
    <text evidence="2">The sequence shown here is derived from an EMBL/GenBank/DDBJ whole genome shotgun (WGS) entry which is preliminary data.</text>
</comment>
<keyword evidence="3" id="KW-1185">Reference proteome</keyword>